<dbReference type="SUPFAM" id="SSF81901">
    <property type="entry name" value="HCP-like"/>
    <property type="match status" value="1"/>
</dbReference>
<dbReference type="Proteomes" id="UP000583387">
    <property type="component" value="Unassembled WGS sequence"/>
</dbReference>
<dbReference type="InterPro" id="IPR011990">
    <property type="entry name" value="TPR-like_helical_dom_sf"/>
</dbReference>
<evidence type="ECO:0000313" key="2">
    <source>
        <dbReference type="Proteomes" id="UP000583387"/>
    </source>
</evidence>
<evidence type="ECO:0000313" key="1">
    <source>
        <dbReference type="EMBL" id="CAD5105747.1"/>
    </source>
</evidence>
<comment type="caution">
    <text evidence="1">The sequence shown here is derived from an EMBL/GenBank/DDBJ whole genome shotgun (WGS) entry which is preliminary data.</text>
</comment>
<name>A0A7U7I8B3_9GAMM</name>
<dbReference type="Gene3D" id="1.25.40.10">
    <property type="entry name" value="Tetratricopeptide repeat domain"/>
    <property type="match status" value="1"/>
</dbReference>
<sequence>MEYLINRPGEQDTHTALLYFQKAAALGHNDSLWKLYATFNEGKYGVDKNPELAACYYKLLEQVRTDPSKRFPDIDTLCPLPPAPARAADSGQPAPRAGIWFKAGDPGVMFRAALGDVLPTYRGVPVHWEWEQVSSHRRVVSGEACPWPGYWACEDLPSGERLFAHGVTLPQWEGRDVTWRLLRGV</sequence>
<dbReference type="EMBL" id="CAJFCI010000004">
    <property type="protein sequence ID" value="CAD5105747.1"/>
    <property type="molecule type" value="Genomic_DNA"/>
</dbReference>
<evidence type="ECO:0008006" key="3">
    <source>
        <dbReference type="Google" id="ProtNLM"/>
    </source>
</evidence>
<proteinExistence type="predicted"/>
<protein>
    <recommendedName>
        <fullName evidence="3">Sel1 repeat family protein</fullName>
    </recommendedName>
</protein>
<gene>
    <name evidence="1" type="ORF">PSEWESI4_00002</name>
</gene>
<dbReference type="AlphaFoldDB" id="A0A7U7I8B3"/>
<keyword evidence="2" id="KW-1185">Reference proteome</keyword>
<accession>A0A7U7I8B3</accession>
<reference evidence="1 2" key="1">
    <citation type="submission" date="2020-08" db="EMBL/GenBank/DDBJ databases">
        <authorList>
            <person name="Criscuolo A."/>
        </authorList>
    </citation>
    <scope>NUCLEOTIDE SEQUENCE [LARGE SCALE GENOMIC DNA]</scope>
    <source>
        <strain evidence="1">CIP111764</strain>
    </source>
</reference>
<organism evidence="1 2">
    <name type="scientific">Zestomonas carbonaria</name>
    <dbReference type="NCBI Taxonomy" id="2762745"/>
    <lineage>
        <taxon>Bacteria</taxon>
        <taxon>Pseudomonadati</taxon>
        <taxon>Pseudomonadota</taxon>
        <taxon>Gammaproteobacteria</taxon>
        <taxon>Pseudomonadales</taxon>
        <taxon>Pseudomonadaceae</taxon>
        <taxon>Zestomonas</taxon>
    </lineage>
</organism>